<keyword evidence="1 2" id="KW-0238">DNA-binding</keyword>
<feature type="domain" description="Homeobox" evidence="5">
    <location>
        <begin position="124"/>
        <end position="178"/>
    </location>
</feature>
<feature type="region of interest" description="Disordered" evidence="4">
    <location>
        <begin position="1"/>
        <end position="23"/>
    </location>
</feature>
<comment type="caution">
    <text evidence="6">The sequence shown here is derived from an EMBL/GenBank/DDBJ whole genome shotgun (WGS) entry which is preliminary data.</text>
</comment>
<dbReference type="GO" id="GO:0005634">
    <property type="term" value="C:nucleus"/>
    <property type="evidence" value="ECO:0007669"/>
    <property type="project" value="UniProtKB-SubCell"/>
</dbReference>
<dbReference type="OrthoDB" id="4187154at2759"/>
<comment type="subcellular location">
    <subcellularLocation>
        <location evidence="1 2">Nucleus</location>
    </subcellularLocation>
</comment>
<dbReference type="AlphaFoldDB" id="A0A813W5S7"/>
<keyword evidence="3" id="KW-0175">Coiled coil</keyword>
<accession>A0A813W5S7</accession>
<evidence type="ECO:0000256" key="3">
    <source>
        <dbReference type="SAM" id="Coils"/>
    </source>
</evidence>
<dbReference type="InterPro" id="IPR001356">
    <property type="entry name" value="HD"/>
</dbReference>
<protein>
    <recommendedName>
        <fullName evidence="5">Homeobox domain-containing protein</fullName>
    </recommendedName>
</protein>
<evidence type="ECO:0000256" key="4">
    <source>
        <dbReference type="SAM" id="MobiDB-lite"/>
    </source>
</evidence>
<dbReference type="EMBL" id="CAJOAX010000861">
    <property type="protein sequence ID" value="CAF3660011.1"/>
    <property type="molecule type" value="Genomic_DNA"/>
</dbReference>
<evidence type="ECO:0000313" key="6">
    <source>
        <dbReference type="EMBL" id="CAF0847496.1"/>
    </source>
</evidence>
<organism evidence="6 8">
    <name type="scientific">Rotaria sordida</name>
    <dbReference type="NCBI Taxonomy" id="392033"/>
    <lineage>
        <taxon>Eukaryota</taxon>
        <taxon>Metazoa</taxon>
        <taxon>Spiralia</taxon>
        <taxon>Gnathifera</taxon>
        <taxon>Rotifera</taxon>
        <taxon>Eurotatoria</taxon>
        <taxon>Bdelloidea</taxon>
        <taxon>Philodinida</taxon>
        <taxon>Philodinidae</taxon>
        <taxon>Rotaria</taxon>
    </lineage>
</organism>
<gene>
    <name evidence="7" type="ORF">OTI717_LOCUS9870</name>
    <name evidence="6" type="ORF">RFH988_LOCUS6279</name>
</gene>
<dbReference type="EMBL" id="CAJNOO010000186">
    <property type="protein sequence ID" value="CAF0847496.1"/>
    <property type="molecule type" value="Genomic_DNA"/>
</dbReference>
<proteinExistence type="predicted"/>
<dbReference type="Gene3D" id="1.10.10.60">
    <property type="entry name" value="Homeodomain-like"/>
    <property type="match status" value="1"/>
</dbReference>
<dbReference type="SUPFAM" id="SSF46689">
    <property type="entry name" value="Homeodomain-like"/>
    <property type="match status" value="1"/>
</dbReference>
<keyword evidence="1 2" id="KW-0539">Nucleus</keyword>
<feature type="coiled-coil region" evidence="3">
    <location>
        <begin position="184"/>
        <end position="211"/>
    </location>
</feature>
<dbReference type="PROSITE" id="PS50071">
    <property type="entry name" value="HOMEOBOX_2"/>
    <property type="match status" value="1"/>
</dbReference>
<dbReference type="InterPro" id="IPR009057">
    <property type="entry name" value="Homeodomain-like_sf"/>
</dbReference>
<reference evidence="6" key="1">
    <citation type="submission" date="2021-02" db="EMBL/GenBank/DDBJ databases">
        <authorList>
            <person name="Nowell W R."/>
        </authorList>
    </citation>
    <scope>NUCLEOTIDE SEQUENCE</scope>
</reference>
<dbReference type="Proteomes" id="UP000663882">
    <property type="component" value="Unassembled WGS sequence"/>
</dbReference>
<feature type="DNA-binding region" description="Homeobox" evidence="1">
    <location>
        <begin position="126"/>
        <end position="179"/>
    </location>
</feature>
<evidence type="ECO:0000259" key="5">
    <source>
        <dbReference type="PROSITE" id="PS50071"/>
    </source>
</evidence>
<evidence type="ECO:0000313" key="7">
    <source>
        <dbReference type="EMBL" id="CAF3660011.1"/>
    </source>
</evidence>
<keyword evidence="1 2" id="KW-0371">Homeobox</keyword>
<evidence type="ECO:0000256" key="1">
    <source>
        <dbReference type="PROSITE-ProRule" id="PRU00108"/>
    </source>
</evidence>
<dbReference type="SMART" id="SM00389">
    <property type="entry name" value="HOX"/>
    <property type="match status" value="1"/>
</dbReference>
<dbReference type="GO" id="GO:0003677">
    <property type="term" value="F:DNA binding"/>
    <property type="evidence" value="ECO:0007669"/>
    <property type="project" value="UniProtKB-UniRule"/>
</dbReference>
<dbReference type="Proteomes" id="UP000663823">
    <property type="component" value="Unassembled WGS sequence"/>
</dbReference>
<dbReference type="CDD" id="cd00086">
    <property type="entry name" value="homeodomain"/>
    <property type="match status" value="1"/>
</dbReference>
<name>A0A813W5S7_9BILA</name>
<evidence type="ECO:0000256" key="2">
    <source>
        <dbReference type="RuleBase" id="RU000682"/>
    </source>
</evidence>
<dbReference type="Pfam" id="PF00046">
    <property type="entry name" value="Homeodomain"/>
    <property type="match status" value="1"/>
</dbReference>
<sequence length="218" mass="24631">MQQSQPSSSSSSSYMYPSSPTPSLSVYDSGYSSYDYSSPSTCSFHHSTCPYSNNESFYIPSQPYLPYYSPTTHIMPQPPQPFASSTPVQSSNVCLVPSIKNSQEKRRLQQRQPITPLPSLCTARKRISDEAIERLNAFYTMKKRPTEVEKDRLAMECNITLAQVNTWFNNARSRRGDTNPKLAQKLLKQQIDSLNNQVALLQQQRQDQSASSSGHNLF</sequence>
<evidence type="ECO:0000313" key="8">
    <source>
        <dbReference type="Proteomes" id="UP000663882"/>
    </source>
</evidence>